<proteinExistence type="predicted"/>
<gene>
    <name evidence="2" type="ORF">MOQ_006964</name>
</gene>
<feature type="compositionally biased region" description="Basic and acidic residues" evidence="1">
    <location>
        <begin position="44"/>
        <end position="69"/>
    </location>
</feature>
<accession>K2NK17</accession>
<feature type="region of interest" description="Disordered" evidence="1">
    <location>
        <begin position="1"/>
        <end position="185"/>
    </location>
</feature>
<feature type="compositionally biased region" description="Polar residues" evidence="1">
    <location>
        <begin position="29"/>
        <end position="43"/>
    </location>
</feature>
<dbReference type="OrthoDB" id="10420961at2759"/>
<sequence>TNAPPTLAGPQVQNTAQVVPGKTPEPSEALSSPEVSAEDGTSQETKDSRASTEKDKKQSPSETKTKSKGPEQPSEDGVVEQDGQDTTTPELVKNAVTDSPEVTTVSSIPTNDSGVTKSKASEGDEEEEEEDQEADTGVTHGMAAHGQEQPSLPSSTEEASNRTELKRTKTPGDSDGSTAVSHTTSPLLLIVVAAAAAAVVAA</sequence>
<name>K2NK17_TRYCR</name>
<feature type="compositionally biased region" description="Polar residues" evidence="1">
    <location>
        <begin position="96"/>
        <end position="118"/>
    </location>
</feature>
<reference evidence="2 3" key="1">
    <citation type="journal article" date="2012" name="BMC Genomics">
        <title>Comparative genomic analysis of human infective Trypanosoma cruzi lineages with the bat-restricted subspecies T. cruzi marinkellei.</title>
        <authorList>
            <person name="Franzen O."/>
            <person name="Talavera-Lopez C."/>
            <person name="Ochaya S."/>
            <person name="Butler C.E."/>
            <person name="Messenger L.A."/>
            <person name="Lewis M.D."/>
            <person name="Llewellyn M.S."/>
            <person name="Marinkelle C.J."/>
            <person name="Tyler K.M."/>
            <person name="Miles M.A."/>
            <person name="Andersson B."/>
        </authorList>
    </citation>
    <scope>NUCLEOTIDE SEQUENCE [LARGE SCALE GENOMIC DNA]</scope>
    <source>
        <strain evidence="2 3">B7</strain>
    </source>
</reference>
<feature type="compositionally biased region" description="Basic and acidic residues" evidence="1">
    <location>
        <begin position="159"/>
        <end position="172"/>
    </location>
</feature>
<dbReference type="Proteomes" id="UP000007350">
    <property type="component" value="Unassembled WGS sequence"/>
</dbReference>
<feature type="compositionally biased region" description="Acidic residues" evidence="1">
    <location>
        <begin position="73"/>
        <end position="83"/>
    </location>
</feature>
<feature type="compositionally biased region" description="Acidic residues" evidence="1">
    <location>
        <begin position="123"/>
        <end position="134"/>
    </location>
</feature>
<organism evidence="2 3">
    <name type="scientific">Trypanosoma cruzi marinkellei</name>
    <dbReference type="NCBI Taxonomy" id="85056"/>
    <lineage>
        <taxon>Eukaryota</taxon>
        <taxon>Discoba</taxon>
        <taxon>Euglenozoa</taxon>
        <taxon>Kinetoplastea</taxon>
        <taxon>Metakinetoplastina</taxon>
        <taxon>Trypanosomatida</taxon>
        <taxon>Trypanosomatidae</taxon>
        <taxon>Trypanosoma</taxon>
        <taxon>Schizotrypanum</taxon>
    </lineage>
</organism>
<evidence type="ECO:0000256" key="1">
    <source>
        <dbReference type="SAM" id="MobiDB-lite"/>
    </source>
</evidence>
<keyword evidence="3" id="KW-1185">Reference proteome</keyword>
<protein>
    <submittedName>
        <fullName evidence="2">Mucin-associated surface protein (MASP), putative</fullName>
    </submittedName>
</protein>
<evidence type="ECO:0000313" key="2">
    <source>
        <dbReference type="EMBL" id="EKF29262.1"/>
    </source>
</evidence>
<dbReference type="EMBL" id="AHKC01013677">
    <property type="protein sequence ID" value="EKF29262.1"/>
    <property type="molecule type" value="Genomic_DNA"/>
</dbReference>
<evidence type="ECO:0000313" key="3">
    <source>
        <dbReference type="Proteomes" id="UP000007350"/>
    </source>
</evidence>
<dbReference type="AlphaFoldDB" id="K2NK17"/>
<feature type="non-terminal residue" evidence="2">
    <location>
        <position position="1"/>
    </location>
</feature>
<feature type="compositionally biased region" description="Polar residues" evidence="1">
    <location>
        <begin position="175"/>
        <end position="185"/>
    </location>
</feature>
<feature type="compositionally biased region" description="Polar residues" evidence="1">
    <location>
        <begin position="148"/>
        <end position="158"/>
    </location>
</feature>
<comment type="caution">
    <text evidence="2">The sequence shown here is derived from an EMBL/GenBank/DDBJ whole genome shotgun (WGS) entry which is preliminary data.</text>
</comment>